<evidence type="ECO:0000313" key="3">
    <source>
        <dbReference type="EMBL" id="BBB32861.1"/>
    </source>
</evidence>
<feature type="compositionally biased region" description="Acidic residues" evidence="1">
    <location>
        <begin position="98"/>
        <end position="107"/>
    </location>
</feature>
<dbReference type="NCBIfam" id="TIGR02532">
    <property type="entry name" value="IV_pilin_GFxxxE"/>
    <property type="match status" value="1"/>
</dbReference>
<dbReference type="Pfam" id="PF07963">
    <property type="entry name" value="N_methyl"/>
    <property type="match status" value="1"/>
</dbReference>
<sequence length="178" mass="19350">MSQKRGLSMNNRGFTLIETVISIVIVSVAIVGILSVIYNVEQKGIDPVMELKACELGQAMLDEIMLKRWDEDTPLGGGHIDTSLANIGTESGESNREDFDDVDDYDGYSDGTSSEPLKDEEGNVLSGFTGFSRSVTVSFEKPNGAPSGIDVKNYKKVTVKVTLPTGEEINFVSYKTNI</sequence>
<dbReference type="PROSITE" id="PS00409">
    <property type="entry name" value="PROKAR_NTER_METHYL"/>
    <property type="match status" value="1"/>
</dbReference>
<organism evidence="3 4">
    <name type="scientific">Thermotomaculum hydrothermale</name>
    <dbReference type="NCBI Taxonomy" id="981385"/>
    <lineage>
        <taxon>Bacteria</taxon>
        <taxon>Pseudomonadati</taxon>
        <taxon>Acidobacteriota</taxon>
        <taxon>Holophagae</taxon>
        <taxon>Thermotomaculales</taxon>
        <taxon>Thermotomaculaceae</taxon>
        <taxon>Thermotomaculum</taxon>
    </lineage>
</organism>
<reference evidence="3 4" key="1">
    <citation type="journal article" date="2012" name="Extremophiles">
        <title>Thermotomaculum hydrothermale gen. nov., sp. nov., a novel heterotrophic thermophile within the phylum Acidobacteria from a deep-sea hydrothermal vent chimney in the Southern Okinawa Trough.</title>
        <authorList>
            <person name="Izumi H."/>
            <person name="Nunoura T."/>
            <person name="Miyazaki M."/>
            <person name="Mino S."/>
            <person name="Toki T."/>
            <person name="Takai K."/>
            <person name="Sako Y."/>
            <person name="Sawabe T."/>
            <person name="Nakagawa S."/>
        </authorList>
    </citation>
    <scope>NUCLEOTIDE SEQUENCE [LARGE SCALE GENOMIC DNA]</scope>
    <source>
        <strain evidence="3 4">AC55</strain>
    </source>
</reference>
<keyword evidence="2" id="KW-0472">Membrane</keyword>
<keyword evidence="2" id="KW-1133">Transmembrane helix</keyword>
<accession>A0A7R6PR81</accession>
<dbReference type="AlphaFoldDB" id="A0A7R6PR81"/>
<keyword evidence="2" id="KW-0812">Transmembrane</keyword>
<dbReference type="Proteomes" id="UP000595564">
    <property type="component" value="Chromosome"/>
</dbReference>
<feature type="compositionally biased region" description="Polar residues" evidence="1">
    <location>
        <begin position="83"/>
        <end position="92"/>
    </location>
</feature>
<evidence type="ECO:0000313" key="4">
    <source>
        <dbReference type="Proteomes" id="UP000595564"/>
    </source>
</evidence>
<feature type="region of interest" description="Disordered" evidence="1">
    <location>
        <begin position="80"/>
        <end position="120"/>
    </location>
</feature>
<dbReference type="EMBL" id="AP017470">
    <property type="protein sequence ID" value="BBB32861.1"/>
    <property type="molecule type" value="Genomic_DNA"/>
</dbReference>
<name>A0A7R6PR81_9BACT</name>
<protein>
    <submittedName>
        <fullName evidence="3">MSHA pilin protein MshD</fullName>
    </submittedName>
</protein>
<dbReference type="KEGG" id="thyd:TTHT_1348"/>
<evidence type="ECO:0000256" key="1">
    <source>
        <dbReference type="SAM" id="MobiDB-lite"/>
    </source>
</evidence>
<proteinExistence type="predicted"/>
<evidence type="ECO:0000256" key="2">
    <source>
        <dbReference type="SAM" id="Phobius"/>
    </source>
</evidence>
<keyword evidence="4" id="KW-1185">Reference proteome</keyword>
<feature type="transmembrane region" description="Helical" evidence="2">
    <location>
        <begin position="20"/>
        <end position="40"/>
    </location>
</feature>
<gene>
    <name evidence="3" type="primary">mshD</name>
    <name evidence="3" type="ORF">TTHT_1348</name>
</gene>
<dbReference type="InterPro" id="IPR012902">
    <property type="entry name" value="N_methyl_site"/>
</dbReference>